<proteinExistence type="predicted"/>
<dbReference type="Gene3D" id="2.60.420.10">
    <property type="entry name" value="Maltose phosphorylase, domain 3"/>
    <property type="match status" value="1"/>
</dbReference>
<dbReference type="SUPFAM" id="SSF48208">
    <property type="entry name" value="Six-hairpin glycosidases"/>
    <property type="match status" value="1"/>
</dbReference>
<dbReference type="Gene3D" id="1.50.10.10">
    <property type="match status" value="1"/>
</dbReference>
<accession>A0A2V5H934</accession>
<dbReference type="AlphaFoldDB" id="A0A2V5H934"/>
<dbReference type="GO" id="GO:0005975">
    <property type="term" value="P:carbohydrate metabolic process"/>
    <property type="evidence" value="ECO:0007669"/>
    <property type="project" value="InterPro"/>
</dbReference>
<dbReference type="InterPro" id="IPR008979">
    <property type="entry name" value="Galactose-bd-like_sf"/>
</dbReference>
<protein>
    <submittedName>
        <fullName evidence="2">Alpha-L-rhamnosidase</fullName>
    </submittedName>
</protein>
<dbReference type="InterPro" id="IPR012341">
    <property type="entry name" value="6hp_glycosidase-like_sf"/>
</dbReference>
<organism evidence="2 3">
    <name type="scientific">Aspergillus violaceofuscus (strain CBS 115571)</name>
    <dbReference type="NCBI Taxonomy" id="1450538"/>
    <lineage>
        <taxon>Eukaryota</taxon>
        <taxon>Fungi</taxon>
        <taxon>Dikarya</taxon>
        <taxon>Ascomycota</taxon>
        <taxon>Pezizomycotina</taxon>
        <taxon>Eurotiomycetes</taxon>
        <taxon>Eurotiomycetidae</taxon>
        <taxon>Eurotiales</taxon>
        <taxon>Aspergillaceae</taxon>
        <taxon>Aspergillus</taxon>
    </lineage>
</organism>
<feature type="domain" description="Alpha-L-rhamnosidase six-hairpin glycosidase" evidence="1">
    <location>
        <begin position="383"/>
        <end position="630"/>
    </location>
</feature>
<evidence type="ECO:0000313" key="3">
    <source>
        <dbReference type="Proteomes" id="UP000249829"/>
    </source>
</evidence>
<dbReference type="OMA" id="NCRHETY"/>
<dbReference type="PANTHER" id="PTHR34987:SF2">
    <property type="entry name" value="B, PUTATIVE (AFU_ORTHOLOGUE AFUA_7G05040)-RELATED"/>
    <property type="match status" value="1"/>
</dbReference>
<dbReference type="InterPro" id="IPR035396">
    <property type="entry name" value="Bac_rhamnosid6H"/>
</dbReference>
<evidence type="ECO:0000313" key="2">
    <source>
        <dbReference type="EMBL" id="PYI20845.1"/>
    </source>
</evidence>
<dbReference type="GO" id="GO:0003824">
    <property type="term" value="F:catalytic activity"/>
    <property type="evidence" value="ECO:0007669"/>
    <property type="project" value="UniProtKB-ARBA"/>
</dbReference>
<reference evidence="2 3" key="1">
    <citation type="submission" date="2018-02" db="EMBL/GenBank/DDBJ databases">
        <title>The genomes of Aspergillus section Nigri reveals drivers in fungal speciation.</title>
        <authorList>
            <consortium name="DOE Joint Genome Institute"/>
            <person name="Vesth T.C."/>
            <person name="Nybo J."/>
            <person name="Theobald S."/>
            <person name="Brandl J."/>
            <person name="Frisvad J.C."/>
            <person name="Nielsen K.F."/>
            <person name="Lyhne E.K."/>
            <person name="Kogle M.E."/>
            <person name="Kuo A."/>
            <person name="Riley R."/>
            <person name="Clum A."/>
            <person name="Nolan M."/>
            <person name="Lipzen A."/>
            <person name="Salamov A."/>
            <person name="Henrissat B."/>
            <person name="Wiebenga A."/>
            <person name="De vries R.P."/>
            <person name="Grigoriev I.V."/>
            <person name="Mortensen U.H."/>
            <person name="Andersen M.R."/>
            <person name="Baker S.E."/>
        </authorList>
    </citation>
    <scope>NUCLEOTIDE SEQUENCE [LARGE SCALE GENOMIC DNA]</scope>
    <source>
        <strain evidence="2 3">CBS 115571</strain>
    </source>
</reference>
<dbReference type="InterPro" id="IPR008928">
    <property type="entry name" value="6-hairpin_glycosidase_sf"/>
</dbReference>
<dbReference type="SUPFAM" id="SSF49785">
    <property type="entry name" value="Galactose-binding domain-like"/>
    <property type="match status" value="1"/>
</dbReference>
<dbReference type="EMBL" id="KZ825122">
    <property type="protein sequence ID" value="PYI20845.1"/>
    <property type="molecule type" value="Genomic_DNA"/>
</dbReference>
<dbReference type="STRING" id="1450538.A0A2V5H934"/>
<sequence length="795" mass="88922">MTSTDWALSAPWIWVPHYLEEDNQPGRYFLFRKTFQWPGTARNDHDCLVHVSADSRYRLFVNGRSVSFGPCKSHPGKWYYETVDIRPYLVAGANVVSARVLRYSSIVAGSSSIVSSPLPGFMLSSAREDLPISSDVSWKCWEQKSVQVIPHAGWNFLLGPPFMANNERVEEDPALRGWHDAGYDDSAWESAVVQSNAVKMMPIVSHWQLSPRPIPPLPEIPCRFDGVAKSSGAIAAEDWEALLSAGQPVVVPAGESVTVDLSVDSLMTAFINLAFSGGSGARLTVLYAECYEKDLGVDTAPFPMPRTKANRADVSGRLYGPRDYYTVTAGQGTHSFEPFWFRCFRYVQIKITTTDQPLTLSRISLRETSYPLEIKTKIQAGDELTKIWDISLHTLKNCRHETFEDCPFYEQNQFASDSRLQMLFGYQLSPDDCLARKTMEEFHASRTADGLIIAQYPTGLPLKQIPQFSLYFILMVHDHMRYFGDPTLVRRYLGTVDSILDHFSQRLDRRGLVGQFAPNTWPFIDWVKEWLVPGQIFQSCMPPAYHPRSAGAATINSLLYAMALLHAADLCTFAARPDTAAEYRARAAALRAAVNQHCLGRRDGLYTDGPGVEEYSQHTQIFAILSETITGPDAASLMRRCVEDTALPQCSYAMKFYVFRAAEKAGVYADVFHRLLAPWRAMMAENLTTWAEDDVNARSDCHGWSACPVNELVTQVFGVTPVTPGVKGVRVRIEPRRELVAQAEGWLWTPAGEVRVNWERDGPVEVEARAQVTVEVVAGGRTAVVELVPGTVFRV</sequence>
<keyword evidence="3" id="KW-1185">Reference proteome</keyword>
<dbReference type="Gene3D" id="2.60.120.260">
    <property type="entry name" value="Galactose-binding domain-like"/>
    <property type="match status" value="2"/>
</dbReference>
<dbReference type="PANTHER" id="PTHR34987">
    <property type="entry name" value="C, PUTATIVE (AFU_ORTHOLOGUE AFUA_3G02880)-RELATED"/>
    <property type="match status" value="1"/>
</dbReference>
<name>A0A2V5H934_ASPV1</name>
<evidence type="ECO:0000259" key="1">
    <source>
        <dbReference type="Pfam" id="PF17389"/>
    </source>
</evidence>
<gene>
    <name evidence="2" type="ORF">BO99DRAFT_480925</name>
</gene>
<dbReference type="Proteomes" id="UP000249829">
    <property type="component" value="Unassembled WGS sequence"/>
</dbReference>
<dbReference type="Pfam" id="PF17389">
    <property type="entry name" value="Bac_rhamnosid6H"/>
    <property type="match status" value="1"/>
</dbReference>